<sequence>MKDFDLPILEYCSLERAARFIGSGCEVEDILHWAEIGAINLSYKFKGTEEYSAFVKFFGDMGNIATQIFNTGQLDDYHINLSPFSVIATNDFCECTSVDDVLSVLTRFTDKPKVRARLYGVWELNRYFVDYNRNTPYTRAVLKPYGESVVDALAIIPEEVGFSEKDLLISKNALKKIIGSEPREINIEKKDVSKNIIEDDKLSKTVATNRASLIKALLAIHYGEDVANNPRKFIESKDSEICRDFELKGISLPSGKTVASWLQDADIDFN</sequence>
<evidence type="ECO:0000313" key="2">
    <source>
        <dbReference type="EMBL" id="ASN72483.1"/>
    </source>
</evidence>
<dbReference type="EMBL" id="MF417956">
    <property type="protein sequence ID" value="ASN72483.1"/>
    <property type="molecule type" value="Genomic_DNA"/>
</dbReference>
<evidence type="ECO:0000313" key="1">
    <source>
        <dbReference type="EMBL" id="ASN72368.1"/>
    </source>
</evidence>
<gene>
    <name evidence="3" type="ORF">2AX6_5</name>
    <name evidence="1" type="ORF">3F1_15</name>
    <name evidence="2" type="ORF">7S14_5</name>
</gene>
<dbReference type="EMBL" id="MF417951">
    <property type="protein sequence ID" value="ASN72368.1"/>
    <property type="molecule type" value="Genomic_DNA"/>
</dbReference>
<reference evidence="2" key="1">
    <citation type="submission" date="2017-06" db="EMBL/GenBank/DDBJ databases">
        <title>Novel phages from South African skin metaviromes.</title>
        <authorList>
            <person name="van Zyl L.J."/>
            <person name="Abrahams Y."/>
            <person name="Stander E.A."/>
            <person name="Kirby B.M."/>
            <person name="Clavaud C."/>
            <person name="Farcet C."/>
            <person name="Breton L."/>
            <person name="Trindade M.I."/>
        </authorList>
    </citation>
    <scope>NUCLEOTIDE SEQUENCE</scope>
</reference>
<evidence type="ECO:0000313" key="3">
    <source>
        <dbReference type="EMBL" id="ASN72505.1"/>
    </source>
</evidence>
<organism evidence="2">
    <name type="scientific">uncultured Caudovirales phage</name>
    <dbReference type="NCBI Taxonomy" id="2100421"/>
    <lineage>
        <taxon>Viruses</taxon>
        <taxon>Duplodnaviria</taxon>
        <taxon>Heunggongvirae</taxon>
        <taxon>Uroviricota</taxon>
        <taxon>Caudoviricetes</taxon>
        <taxon>Peduoviridae</taxon>
        <taxon>Maltschvirus</taxon>
        <taxon>Maltschvirus maltsch</taxon>
    </lineage>
</organism>
<name>A0A2H4JEC4_9CAUD</name>
<dbReference type="EMBL" id="MF417957">
    <property type="protein sequence ID" value="ASN72505.1"/>
    <property type="molecule type" value="Genomic_DNA"/>
</dbReference>
<proteinExistence type="predicted"/>
<protein>
    <submittedName>
        <fullName evidence="2">Uncharacterized protein</fullName>
    </submittedName>
</protein>
<accession>A0A2H4JEC4</accession>